<dbReference type="PANTHER" id="PTHR13460">
    <property type="match status" value="1"/>
</dbReference>
<evidence type="ECO:0000256" key="11">
    <source>
        <dbReference type="SAM" id="Phobius"/>
    </source>
</evidence>
<keyword evidence="8" id="KW-0325">Glycoprotein</keyword>
<evidence type="ECO:0000256" key="5">
    <source>
        <dbReference type="ARBA" id="ARBA00022824"/>
    </source>
</evidence>
<dbReference type="EMBL" id="SUNJ01001949">
    <property type="protein sequence ID" value="TPP66378.1"/>
    <property type="molecule type" value="Genomic_DNA"/>
</dbReference>
<evidence type="ECO:0000256" key="1">
    <source>
        <dbReference type="ARBA" id="ARBA00004115"/>
    </source>
</evidence>
<feature type="region of interest" description="Disordered" evidence="10">
    <location>
        <begin position="201"/>
        <end position="242"/>
    </location>
</feature>
<evidence type="ECO:0000259" key="13">
    <source>
        <dbReference type="Pfam" id="PF11721"/>
    </source>
</evidence>
<evidence type="ECO:0000256" key="3">
    <source>
        <dbReference type="ARBA" id="ARBA00022692"/>
    </source>
</evidence>
<keyword evidence="4 12" id="KW-0732">Signal</keyword>
<comment type="caution">
    <text evidence="14">The sequence shown here is derived from an EMBL/GenBank/DDBJ whole genome shotgun (WGS) entry which is preliminary data.</text>
</comment>
<evidence type="ECO:0000256" key="8">
    <source>
        <dbReference type="ARBA" id="ARBA00023180"/>
    </source>
</evidence>
<feature type="domain" description="Malectin" evidence="13">
    <location>
        <begin position="31"/>
        <end position="191"/>
    </location>
</feature>
<dbReference type="GO" id="GO:0005789">
    <property type="term" value="C:endoplasmic reticulum membrane"/>
    <property type="evidence" value="ECO:0007669"/>
    <property type="project" value="UniProtKB-SubCell"/>
</dbReference>
<dbReference type="Pfam" id="PF11721">
    <property type="entry name" value="Malectin"/>
    <property type="match status" value="1"/>
</dbReference>
<dbReference type="InterPro" id="IPR039155">
    <property type="entry name" value="MLEC"/>
</dbReference>
<evidence type="ECO:0000256" key="12">
    <source>
        <dbReference type="SAM" id="SignalP"/>
    </source>
</evidence>
<feature type="signal peptide" evidence="12">
    <location>
        <begin position="1"/>
        <end position="28"/>
    </location>
</feature>
<keyword evidence="3 11" id="KW-0812">Transmembrane</keyword>
<comment type="similarity">
    <text evidence="2">Belongs to the malectin family.</text>
</comment>
<dbReference type="OrthoDB" id="10013439at2759"/>
<dbReference type="AlphaFoldDB" id="A0A504Z942"/>
<evidence type="ECO:0000313" key="14">
    <source>
        <dbReference type="EMBL" id="TPP66378.1"/>
    </source>
</evidence>
<sequence>MFQSGRMLQGTLTLKCYILLFSLHFCQANDVVWAVNCGGSGHVDSNGIEYMADPLLTGTSSDYGRSFTINRVPPEDQILYQTERYHTGDFSYNVPVPEDGEYVLTLKFSEVWFTDPDQKVFHVHLNKAIPIIEDLDIFNQVGFATALDHHVSIRIADGKLHVMGRSSQLDKPSFTVDFIKTNRDNPKVNALILTRGSLSDVPQLPPLEETSKPPQRITPVPDLDTDDELRPRRPAGTPRAPDPYASTEYSYLLLPILVSIAAFLPILFCLCKI</sequence>
<evidence type="ECO:0000256" key="9">
    <source>
        <dbReference type="ARBA" id="ARBA00023277"/>
    </source>
</evidence>
<dbReference type="Gene3D" id="2.60.120.430">
    <property type="entry name" value="Galactose-binding lectin"/>
    <property type="match status" value="1"/>
</dbReference>
<feature type="transmembrane region" description="Helical" evidence="11">
    <location>
        <begin position="249"/>
        <end position="271"/>
    </location>
</feature>
<comment type="subcellular location">
    <subcellularLocation>
        <location evidence="1">Endoplasmic reticulum membrane</location>
        <topology evidence="1">Single-pass type I membrane protein</topology>
    </subcellularLocation>
</comment>
<keyword evidence="9" id="KW-0119">Carbohydrate metabolism</keyword>
<evidence type="ECO:0000256" key="2">
    <source>
        <dbReference type="ARBA" id="ARBA00009141"/>
    </source>
</evidence>
<feature type="chain" id="PRO_5021250514" evidence="12">
    <location>
        <begin position="29"/>
        <end position="273"/>
    </location>
</feature>
<keyword evidence="7 11" id="KW-0472">Membrane</keyword>
<keyword evidence="5" id="KW-0256">Endoplasmic reticulum</keyword>
<dbReference type="Proteomes" id="UP000316759">
    <property type="component" value="Unassembled WGS sequence"/>
</dbReference>
<evidence type="ECO:0000313" key="15">
    <source>
        <dbReference type="Proteomes" id="UP000316759"/>
    </source>
</evidence>
<organism evidence="14 15">
    <name type="scientific">Fasciola gigantica</name>
    <name type="common">Giant liver fluke</name>
    <dbReference type="NCBI Taxonomy" id="46835"/>
    <lineage>
        <taxon>Eukaryota</taxon>
        <taxon>Metazoa</taxon>
        <taxon>Spiralia</taxon>
        <taxon>Lophotrochozoa</taxon>
        <taxon>Platyhelminthes</taxon>
        <taxon>Trematoda</taxon>
        <taxon>Digenea</taxon>
        <taxon>Plagiorchiida</taxon>
        <taxon>Echinostomata</taxon>
        <taxon>Echinostomatoidea</taxon>
        <taxon>Fasciolidae</taxon>
        <taxon>Fasciola</taxon>
    </lineage>
</organism>
<name>A0A504Z942_FASGI</name>
<evidence type="ECO:0000256" key="7">
    <source>
        <dbReference type="ARBA" id="ARBA00023136"/>
    </source>
</evidence>
<accession>A0A504Z942</accession>
<dbReference type="STRING" id="46835.A0A504Z942"/>
<dbReference type="GO" id="GO:0030246">
    <property type="term" value="F:carbohydrate binding"/>
    <property type="evidence" value="ECO:0007669"/>
    <property type="project" value="InterPro"/>
</dbReference>
<keyword evidence="15" id="KW-1185">Reference proteome</keyword>
<dbReference type="PANTHER" id="PTHR13460:SF0">
    <property type="entry name" value="MALECTIN"/>
    <property type="match status" value="1"/>
</dbReference>
<protein>
    <submittedName>
        <fullName evidence="14">Malectin-B</fullName>
    </submittedName>
</protein>
<evidence type="ECO:0000256" key="4">
    <source>
        <dbReference type="ARBA" id="ARBA00022729"/>
    </source>
</evidence>
<evidence type="ECO:0000256" key="6">
    <source>
        <dbReference type="ARBA" id="ARBA00022989"/>
    </source>
</evidence>
<gene>
    <name evidence="14" type="ORF">FGIG_02759</name>
</gene>
<keyword evidence="6 11" id="KW-1133">Transmembrane helix</keyword>
<dbReference type="InterPro" id="IPR021720">
    <property type="entry name" value="Malectin_dom"/>
</dbReference>
<evidence type="ECO:0000256" key="10">
    <source>
        <dbReference type="SAM" id="MobiDB-lite"/>
    </source>
</evidence>
<proteinExistence type="inferred from homology"/>
<reference evidence="14 15" key="1">
    <citation type="submission" date="2019-04" db="EMBL/GenBank/DDBJ databases">
        <title>Annotation for the trematode Fasciola gigantica.</title>
        <authorList>
            <person name="Choi Y.-J."/>
        </authorList>
    </citation>
    <scope>NUCLEOTIDE SEQUENCE [LARGE SCALE GENOMIC DNA]</scope>
    <source>
        <strain evidence="14">Uganda_cow_1</strain>
    </source>
</reference>